<gene>
    <name evidence="1" type="ORF">GCM10010946_34470</name>
</gene>
<proteinExistence type="predicted"/>
<reference evidence="2" key="1">
    <citation type="journal article" date="2019" name="Int. J. Syst. Evol. Microbiol.">
        <title>The Global Catalogue of Microorganisms (GCM) 10K type strain sequencing project: providing services to taxonomists for standard genome sequencing and annotation.</title>
        <authorList>
            <consortium name="The Broad Institute Genomics Platform"/>
            <consortium name="The Broad Institute Genome Sequencing Center for Infectious Disease"/>
            <person name="Wu L."/>
            <person name="Ma J."/>
        </authorList>
    </citation>
    <scope>NUCLEOTIDE SEQUENCE [LARGE SCALE GENOMIC DNA]</scope>
    <source>
        <strain evidence="2">KCTC 23917</strain>
    </source>
</reference>
<comment type="caution">
    <text evidence="1">The sequence shown here is derived from an EMBL/GenBank/DDBJ whole genome shotgun (WGS) entry which is preliminary data.</text>
</comment>
<evidence type="ECO:0000313" key="2">
    <source>
        <dbReference type="Proteomes" id="UP000653343"/>
    </source>
</evidence>
<dbReference type="Proteomes" id="UP000653343">
    <property type="component" value="Unassembled WGS sequence"/>
</dbReference>
<keyword evidence="2" id="KW-1185">Reference proteome</keyword>
<protein>
    <recommendedName>
        <fullName evidence="3">Tail assembly chaperone</fullName>
    </recommendedName>
</protein>
<organism evidence="1 2">
    <name type="scientific">Undibacterium squillarum</name>
    <dbReference type="NCBI Taxonomy" id="1131567"/>
    <lineage>
        <taxon>Bacteria</taxon>
        <taxon>Pseudomonadati</taxon>
        <taxon>Pseudomonadota</taxon>
        <taxon>Betaproteobacteria</taxon>
        <taxon>Burkholderiales</taxon>
        <taxon>Oxalobacteraceae</taxon>
        <taxon>Undibacterium</taxon>
    </lineage>
</organism>
<accession>A0ABQ2Y2D2</accession>
<sequence>MFVFRKEIDQPVTWPVFIEMAQDGGKVKKVEFKGKFLRLNNEQRKKIDEELDDISRKEGEDYIDAAVLRISRFMVGWSDIVDEDNKPIEYSQEALREIAKGPVGMAFITAVTRAVTEIDAGIKAKN</sequence>
<dbReference type="EMBL" id="BMYU01000012">
    <property type="protein sequence ID" value="GGX52988.1"/>
    <property type="molecule type" value="Genomic_DNA"/>
</dbReference>
<name>A0ABQ2Y2D2_9BURK</name>
<evidence type="ECO:0000313" key="1">
    <source>
        <dbReference type="EMBL" id="GGX52988.1"/>
    </source>
</evidence>
<dbReference type="RefSeq" id="WP_189358764.1">
    <property type="nucleotide sequence ID" value="NZ_BMYU01000012.1"/>
</dbReference>
<evidence type="ECO:0008006" key="3">
    <source>
        <dbReference type="Google" id="ProtNLM"/>
    </source>
</evidence>